<dbReference type="Proteomes" id="UP001301769">
    <property type="component" value="Unassembled WGS sequence"/>
</dbReference>
<reference evidence="2" key="2">
    <citation type="submission" date="2023-05" db="EMBL/GenBank/DDBJ databases">
        <authorList>
            <consortium name="Lawrence Berkeley National Laboratory"/>
            <person name="Steindorff A."/>
            <person name="Hensen N."/>
            <person name="Bonometti L."/>
            <person name="Westerberg I."/>
            <person name="Brannstrom I.O."/>
            <person name="Guillou S."/>
            <person name="Cros-Aarteil S."/>
            <person name="Calhoun S."/>
            <person name="Haridas S."/>
            <person name="Kuo A."/>
            <person name="Mondo S."/>
            <person name="Pangilinan J."/>
            <person name="Riley R."/>
            <person name="Labutti K."/>
            <person name="Andreopoulos B."/>
            <person name="Lipzen A."/>
            <person name="Chen C."/>
            <person name="Yanf M."/>
            <person name="Daum C."/>
            <person name="Ng V."/>
            <person name="Clum A."/>
            <person name="Ohm R."/>
            <person name="Martin F."/>
            <person name="Silar P."/>
            <person name="Natvig D."/>
            <person name="Lalanne C."/>
            <person name="Gautier V."/>
            <person name="Ament-Velasquez S.L."/>
            <person name="Kruys A."/>
            <person name="Hutchinson M.I."/>
            <person name="Powell A.J."/>
            <person name="Barry K."/>
            <person name="Miller A.N."/>
            <person name="Grigoriev I.V."/>
            <person name="Debuchy R."/>
            <person name="Gladieux P."/>
            <person name="Thoren M.H."/>
            <person name="Johannesson H."/>
        </authorList>
    </citation>
    <scope>NUCLEOTIDE SEQUENCE</scope>
    <source>
        <strain evidence="2">PSN293</strain>
    </source>
</reference>
<feature type="chain" id="PRO_5042817673" evidence="1">
    <location>
        <begin position="24"/>
        <end position="140"/>
    </location>
</feature>
<proteinExistence type="predicted"/>
<evidence type="ECO:0000313" key="2">
    <source>
        <dbReference type="EMBL" id="KAK4211509.1"/>
    </source>
</evidence>
<keyword evidence="1" id="KW-0732">Signal</keyword>
<comment type="caution">
    <text evidence="2">The sequence shown here is derived from an EMBL/GenBank/DDBJ whole genome shotgun (WGS) entry which is preliminary data.</text>
</comment>
<dbReference type="AlphaFoldDB" id="A0AAN7B5Y3"/>
<protein>
    <submittedName>
        <fullName evidence="2">Uncharacterized protein</fullName>
    </submittedName>
</protein>
<evidence type="ECO:0000313" key="3">
    <source>
        <dbReference type="Proteomes" id="UP001301769"/>
    </source>
</evidence>
<gene>
    <name evidence="2" type="ORF">QBC37DRAFT_402389</name>
</gene>
<name>A0AAN7B5Y3_9PEZI</name>
<sequence length="140" mass="14931">MHFTNLVNVVGLVLAATMTGVIATAIPSKDGDYVAPKAQGHGDLQDCWCLDPRPIPSTLDGGGGDVAGPPTHNCCREDITPLGHHCPALGQPEQEEFKMCCDRHNLGAVCPLPIEPTPRVNCSSWRQTQKLGCSGLYPMI</sequence>
<feature type="signal peptide" evidence="1">
    <location>
        <begin position="1"/>
        <end position="23"/>
    </location>
</feature>
<accession>A0AAN7B5Y3</accession>
<keyword evidence="3" id="KW-1185">Reference proteome</keyword>
<organism evidence="2 3">
    <name type="scientific">Rhypophila decipiens</name>
    <dbReference type="NCBI Taxonomy" id="261697"/>
    <lineage>
        <taxon>Eukaryota</taxon>
        <taxon>Fungi</taxon>
        <taxon>Dikarya</taxon>
        <taxon>Ascomycota</taxon>
        <taxon>Pezizomycotina</taxon>
        <taxon>Sordariomycetes</taxon>
        <taxon>Sordariomycetidae</taxon>
        <taxon>Sordariales</taxon>
        <taxon>Naviculisporaceae</taxon>
        <taxon>Rhypophila</taxon>
    </lineage>
</organism>
<evidence type="ECO:0000256" key="1">
    <source>
        <dbReference type="SAM" id="SignalP"/>
    </source>
</evidence>
<reference evidence="2" key="1">
    <citation type="journal article" date="2023" name="Mol. Phylogenet. Evol.">
        <title>Genome-scale phylogeny and comparative genomics of the fungal order Sordariales.</title>
        <authorList>
            <person name="Hensen N."/>
            <person name="Bonometti L."/>
            <person name="Westerberg I."/>
            <person name="Brannstrom I.O."/>
            <person name="Guillou S."/>
            <person name="Cros-Aarteil S."/>
            <person name="Calhoun S."/>
            <person name="Haridas S."/>
            <person name="Kuo A."/>
            <person name="Mondo S."/>
            <person name="Pangilinan J."/>
            <person name="Riley R."/>
            <person name="LaButti K."/>
            <person name="Andreopoulos B."/>
            <person name="Lipzen A."/>
            <person name="Chen C."/>
            <person name="Yan M."/>
            <person name="Daum C."/>
            <person name="Ng V."/>
            <person name="Clum A."/>
            <person name="Steindorff A."/>
            <person name="Ohm R.A."/>
            <person name="Martin F."/>
            <person name="Silar P."/>
            <person name="Natvig D.O."/>
            <person name="Lalanne C."/>
            <person name="Gautier V."/>
            <person name="Ament-Velasquez S.L."/>
            <person name="Kruys A."/>
            <person name="Hutchinson M.I."/>
            <person name="Powell A.J."/>
            <person name="Barry K."/>
            <person name="Miller A.N."/>
            <person name="Grigoriev I.V."/>
            <person name="Debuchy R."/>
            <person name="Gladieux P."/>
            <person name="Hiltunen Thoren M."/>
            <person name="Johannesson H."/>
        </authorList>
    </citation>
    <scope>NUCLEOTIDE SEQUENCE</scope>
    <source>
        <strain evidence="2">PSN293</strain>
    </source>
</reference>
<dbReference type="EMBL" id="MU858147">
    <property type="protein sequence ID" value="KAK4211509.1"/>
    <property type="molecule type" value="Genomic_DNA"/>
</dbReference>